<dbReference type="EMBL" id="BDGG01000023">
    <property type="protein sequence ID" value="GAV09468.1"/>
    <property type="molecule type" value="Genomic_DNA"/>
</dbReference>
<evidence type="ECO:0000313" key="3">
    <source>
        <dbReference type="Proteomes" id="UP000186922"/>
    </source>
</evidence>
<accession>A0A1D1WAE0</accession>
<organism evidence="2 3">
    <name type="scientific">Ramazzottius varieornatus</name>
    <name type="common">Water bear</name>
    <name type="synonym">Tardigrade</name>
    <dbReference type="NCBI Taxonomy" id="947166"/>
    <lineage>
        <taxon>Eukaryota</taxon>
        <taxon>Metazoa</taxon>
        <taxon>Ecdysozoa</taxon>
        <taxon>Tardigrada</taxon>
        <taxon>Eutardigrada</taxon>
        <taxon>Parachela</taxon>
        <taxon>Hypsibioidea</taxon>
        <taxon>Ramazzottiidae</taxon>
        <taxon>Ramazzottius</taxon>
    </lineage>
</organism>
<keyword evidence="1" id="KW-1133">Transmembrane helix</keyword>
<evidence type="ECO:0000256" key="1">
    <source>
        <dbReference type="SAM" id="Phobius"/>
    </source>
</evidence>
<keyword evidence="3" id="KW-1185">Reference proteome</keyword>
<protein>
    <submittedName>
        <fullName evidence="2">Uncharacterized protein</fullName>
    </submittedName>
</protein>
<reference evidence="2 3" key="1">
    <citation type="journal article" date="2016" name="Nat. Commun.">
        <title>Extremotolerant tardigrade genome and improved radiotolerance of human cultured cells by tardigrade-unique protein.</title>
        <authorList>
            <person name="Hashimoto T."/>
            <person name="Horikawa D.D."/>
            <person name="Saito Y."/>
            <person name="Kuwahara H."/>
            <person name="Kozuka-Hata H."/>
            <person name="Shin-I T."/>
            <person name="Minakuchi Y."/>
            <person name="Ohishi K."/>
            <person name="Motoyama A."/>
            <person name="Aizu T."/>
            <person name="Enomoto A."/>
            <person name="Kondo K."/>
            <person name="Tanaka S."/>
            <person name="Hara Y."/>
            <person name="Koshikawa S."/>
            <person name="Sagara H."/>
            <person name="Miura T."/>
            <person name="Yokobori S."/>
            <person name="Miyagawa K."/>
            <person name="Suzuki Y."/>
            <person name="Kubo T."/>
            <person name="Oyama M."/>
            <person name="Kohara Y."/>
            <person name="Fujiyama A."/>
            <person name="Arakawa K."/>
            <person name="Katayama T."/>
            <person name="Toyoda A."/>
            <person name="Kunieda T."/>
        </authorList>
    </citation>
    <scope>NUCLEOTIDE SEQUENCE [LARGE SCALE GENOMIC DNA]</scope>
    <source>
        <strain evidence="2 3">YOKOZUNA-1</strain>
    </source>
</reference>
<evidence type="ECO:0000313" key="2">
    <source>
        <dbReference type="EMBL" id="GAV09468.1"/>
    </source>
</evidence>
<comment type="caution">
    <text evidence="2">The sequence shown here is derived from an EMBL/GenBank/DDBJ whole genome shotgun (WGS) entry which is preliminary data.</text>
</comment>
<proteinExistence type="predicted"/>
<sequence>MMAFLAVVSAVLNKPRRRKNITSPMYHMDQAIVYYVWSMEFVAIMGAVMHILASVWMSDKAEECLPILRSISVAEDDKKVRIECAEFSRRVRKNPSAVSLLGLCSINRPYITAV</sequence>
<gene>
    <name evidence="2" type="primary">RvY_19007</name>
    <name evidence="2" type="synonym">RvY_19007.1</name>
    <name evidence="2" type="ORF">RvY_19007-1</name>
</gene>
<feature type="transmembrane region" description="Helical" evidence="1">
    <location>
        <begin position="34"/>
        <end position="53"/>
    </location>
</feature>
<name>A0A1D1WAE0_RAMVA</name>
<dbReference type="AlphaFoldDB" id="A0A1D1WAE0"/>
<dbReference type="OrthoDB" id="10614078at2759"/>
<dbReference type="Proteomes" id="UP000186922">
    <property type="component" value="Unassembled WGS sequence"/>
</dbReference>
<keyword evidence="1" id="KW-0812">Transmembrane</keyword>
<keyword evidence="1" id="KW-0472">Membrane</keyword>